<organism evidence="1 2">
    <name type="scientific">Fusarium decemcellulare</name>
    <dbReference type="NCBI Taxonomy" id="57161"/>
    <lineage>
        <taxon>Eukaryota</taxon>
        <taxon>Fungi</taxon>
        <taxon>Dikarya</taxon>
        <taxon>Ascomycota</taxon>
        <taxon>Pezizomycotina</taxon>
        <taxon>Sordariomycetes</taxon>
        <taxon>Hypocreomycetidae</taxon>
        <taxon>Hypocreales</taxon>
        <taxon>Nectriaceae</taxon>
        <taxon>Fusarium</taxon>
        <taxon>Fusarium decemcellulare species complex</taxon>
    </lineage>
</organism>
<gene>
    <name evidence="1" type="ORF">NM208_g5852</name>
</gene>
<accession>A0ACC1SFL0</accession>
<protein>
    <submittedName>
        <fullName evidence="1">Uncharacterized protein</fullName>
    </submittedName>
</protein>
<comment type="caution">
    <text evidence="1">The sequence shown here is derived from an EMBL/GenBank/DDBJ whole genome shotgun (WGS) entry which is preliminary data.</text>
</comment>
<reference evidence="1" key="1">
    <citation type="submission" date="2022-08" db="EMBL/GenBank/DDBJ databases">
        <title>Genome Sequence of Fusarium decemcellulare.</title>
        <authorList>
            <person name="Buettner E."/>
        </authorList>
    </citation>
    <scope>NUCLEOTIDE SEQUENCE</scope>
    <source>
        <strain evidence="1">Babe19</strain>
    </source>
</reference>
<name>A0ACC1SFL0_9HYPO</name>
<keyword evidence="2" id="KW-1185">Reference proteome</keyword>
<proteinExistence type="predicted"/>
<dbReference type="Proteomes" id="UP001148629">
    <property type="component" value="Unassembled WGS sequence"/>
</dbReference>
<evidence type="ECO:0000313" key="2">
    <source>
        <dbReference type="Proteomes" id="UP001148629"/>
    </source>
</evidence>
<evidence type="ECO:0000313" key="1">
    <source>
        <dbReference type="EMBL" id="KAJ3538573.1"/>
    </source>
</evidence>
<dbReference type="EMBL" id="JANRMS010000512">
    <property type="protein sequence ID" value="KAJ3538573.1"/>
    <property type="molecule type" value="Genomic_DNA"/>
</dbReference>
<sequence>MFRTRRRQDDGASRSEQHGVIASRTLQGNRFCRPILSGGRDQVARATTGAVAGLYGAVDHTLIAKQNGVTGRQVLEVQEVYAIDQLPEDAEEKRYEAQFSNMGEGQVGLVIFCDVLYFIKPSWVEERFNAYLDYNFNPTERPFPEINHNFIVGYFYSRLTGRYRSTAATTPL</sequence>